<keyword evidence="3" id="KW-1185">Reference proteome</keyword>
<dbReference type="GeneTree" id="ENSGT00840000130740"/>
<feature type="compositionally biased region" description="Basic and acidic residues" evidence="1">
    <location>
        <begin position="14"/>
        <end position="23"/>
    </location>
</feature>
<feature type="compositionally biased region" description="Polar residues" evidence="1">
    <location>
        <begin position="502"/>
        <end position="515"/>
    </location>
</feature>
<feature type="region of interest" description="Disordered" evidence="1">
    <location>
        <begin position="63"/>
        <end position="147"/>
    </location>
</feature>
<reference evidence="2" key="2">
    <citation type="submission" date="2025-08" db="UniProtKB">
        <authorList>
            <consortium name="Ensembl"/>
        </authorList>
    </citation>
    <scope>IDENTIFICATION</scope>
</reference>
<feature type="compositionally biased region" description="Polar residues" evidence="1">
    <location>
        <begin position="590"/>
        <end position="606"/>
    </location>
</feature>
<evidence type="ECO:0000256" key="1">
    <source>
        <dbReference type="SAM" id="MobiDB-lite"/>
    </source>
</evidence>
<evidence type="ECO:0008006" key="4">
    <source>
        <dbReference type="Google" id="ProtNLM"/>
    </source>
</evidence>
<feature type="compositionally biased region" description="Polar residues" evidence="1">
    <location>
        <begin position="624"/>
        <end position="635"/>
    </location>
</feature>
<feature type="region of interest" description="Disordered" evidence="1">
    <location>
        <begin position="388"/>
        <end position="456"/>
    </location>
</feature>
<dbReference type="Proteomes" id="UP000314982">
    <property type="component" value="Unassembled WGS sequence"/>
</dbReference>
<sequence>MSPTEQNVLSQPRPDFRTKGQLDEKEHFHILPQLQVKRADFLTVMLTGTLPQQRIFTAALPAENEVQEPQGPQDDDVTKSESNSEASQKSTERSQDGAPDTLMAEDGPRGPREPASAADADPDLEDGSKTLVLFSPGDTRKSPSTGGEHALLEVDFGTPSASTPRNDISLVGAGSQPELSFTLRSDLRPSTPITPASPTFTKVERTFVHIAETSHCNVMSSRGQTAKESSDLSAVTQEASPWEGDTHDQTVHVEQGEESQHPSRESKAHSIPDVTLEKGVTHTKPDDRPPLVFVKFLEPVPEAMSPILEHKTADPNKGAMSTKGVAESNAGLPYTALRQRIKSRIPVLLSEEDTGSERSASLSARARLRKRARQLDLARLVVQKQQGRWMRLPSGTSSSLSSGDGRASETLSTTGSEEDTHASDESLARRSSCLKARAGAGGDQSHTEWRSRIPRPVTPIKRPSGWLVAAVASPLALPGSGICRDASTFGNGLQVQKIGLSTLPTQRRSKPLQTGSSSSSSCPRPCPVPAQPCGSPRMPLRCVFMTQRSLSTSHCRTDSPSPQRVRPTRQPLSVRPTTAPPLRPRANTTNTTMKRANSQDPFTQAFTAMPDRIRAKSTGPAKAKQSTGDKVATTR</sequence>
<accession>A0A4W5R3M9</accession>
<feature type="compositionally biased region" description="Polar residues" evidence="1">
    <location>
        <begin position="219"/>
        <end position="239"/>
    </location>
</feature>
<feature type="region of interest" description="Disordered" evidence="1">
    <location>
        <begin position="552"/>
        <end position="635"/>
    </location>
</feature>
<name>A0A4W5R3M9_9TELE</name>
<feature type="compositionally biased region" description="Polar residues" evidence="1">
    <location>
        <begin position="552"/>
        <end position="562"/>
    </location>
</feature>
<reference evidence="3" key="1">
    <citation type="submission" date="2018-06" db="EMBL/GenBank/DDBJ databases">
        <title>Genome assembly of Danube salmon.</title>
        <authorList>
            <person name="Macqueen D.J."/>
            <person name="Gundappa M.K."/>
        </authorList>
    </citation>
    <scope>NUCLEOTIDE SEQUENCE [LARGE SCALE GENOMIC DNA]</scope>
</reference>
<dbReference type="STRING" id="62062.ENSHHUP00000080750"/>
<evidence type="ECO:0000313" key="2">
    <source>
        <dbReference type="Ensembl" id="ENSHHUP00000080750.1"/>
    </source>
</evidence>
<dbReference type="Ensembl" id="ENSHHUT00000083328.1">
    <property type="protein sequence ID" value="ENSHHUP00000080750.1"/>
    <property type="gene ID" value="ENSHHUG00000047016.1"/>
</dbReference>
<feature type="compositionally biased region" description="Basic and acidic residues" evidence="1">
    <location>
        <begin position="244"/>
        <end position="286"/>
    </location>
</feature>
<feature type="compositionally biased region" description="Low complexity" evidence="1">
    <location>
        <begin position="394"/>
        <end position="405"/>
    </location>
</feature>
<feature type="region of interest" description="Disordered" evidence="1">
    <location>
        <begin position="501"/>
        <end position="533"/>
    </location>
</feature>
<feature type="region of interest" description="Disordered" evidence="1">
    <location>
        <begin position="1"/>
        <end position="23"/>
    </location>
</feature>
<protein>
    <recommendedName>
        <fullName evidence="4">Tau tubulin kinase 1b</fullName>
    </recommendedName>
</protein>
<evidence type="ECO:0000313" key="3">
    <source>
        <dbReference type="Proteomes" id="UP000314982"/>
    </source>
</evidence>
<feature type="compositionally biased region" description="Polar residues" evidence="1">
    <location>
        <begin position="80"/>
        <end position="89"/>
    </location>
</feature>
<reference evidence="2" key="3">
    <citation type="submission" date="2025-09" db="UniProtKB">
        <authorList>
            <consortium name="Ensembl"/>
        </authorList>
    </citation>
    <scope>IDENTIFICATION</scope>
</reference>
<feature type="region of interest" description="Disordered" evidence="1">
    <location>
        <begin position="219"/>
        <end position="286"/>
    </location>
</feature>
<feature type="compositionally biased region" description="Basic and acidic residues" evidence="1">
    <location>
        <begin position="418"/>
        <end position="428"/>
    </location>
</feature>
<feature type="compositionally biased region" description="Polar residues" evidence="1">
    <location>
        <begin position="1"/>
        <end position="10"/>
    </location>
</feature>
<dbReference type="AlphaFoldDB" id="A0A4W5R3M9"/>
<organism evidence="2 3">
    <name type="scientific">Hucho hucho</name>
    <name type="common">huchen</name>
    <dbReference type="NCBI Taxonomy" id="62062"/>
    <lineage>
        <taxon>Eukaryota</taxon>
        <taxon>Metazoa</taxon>
        <taxon>Chordata</taxon>
        <taxon>Craniata</taxon>
        <taxon>Vertebrata</taxon>
        <taxon>Euteleostomi</taxon>
        <taxon>Actinopterygii</taxon>
        <taxon>Neopterygii</taxon>
        <taxon>Teleostei</taxon>
        <taxon>Protacanthopterygii</taxon>
        <taxon>Salmoniformes</taxon>
        <taxon>Salmonidae</taxon>
        <taxon>Salmoninae</taxon>
        <taxon>Hucho</taxon>
    </lineage>
</organism>
<proteinExistence type="predicted"/>